<evidence type="ECO:0000313" key="3">
    <source>
        <dbReference type="Proteomes" id="UP000237423"/>
    </source>
</evidence>
<proteinExistence type="predicted"/>
<dbReference type="Pfam" id="PF08765">
    <property type="entry name" value="Mor"/>
    <property type="match status" value="1"/>
</dbReference>
<dbReference type="InterPro" id="IPR014875">
    <property type="entry name" value="Mor_transcription_activator"/>
</dbReference>
<evidence type="ECO:0000259" key="1">
    <source>
        <dbReference type="Pfam" id="PF08765"/>
    </source>
</evidence>
<dbReference type="RefSeq" id="WP_146054583.1">
    <property type="nucleotide sequence ID" value="NZ_PGFZ01000005.1"/>
</dbReference>
<organism evidence="2 3">
    <name type="scientific">Methylovulum psychrotolerans</name>
    <dbReference type="NCBI Taxonomy" id="1704499"/>
    <lineage>
        <taxon>Bacteria</taxon>
        <taxon>Pseudomonadati</taxon>
        <taxon>Pseudomonadota</taxon>
        <taxon>Gammaproteobacteria</taxon>
        <taxon>Methylococcales</taxon>
        <taxon>Methylococcaceae</taxon>
        <taxon>Methylovulum</taxon>
    </lineage>
</organism>
<dbReference type="SUPFAM" id="SSF46689">
    <property type="entry name" value="Homeodomain-like"/>
    <property type="match status" value="1"/>
</dbReference>
<gene>
    <name evidence="2" type="ORF">AADEFJLK_02553</name>
</gene>
<accession>A0A2S5CLI8</accession>
<name>A0A2S5CLI8_9GAMM</name>
<dbReference type="EMBL" id="PGFZ01000005">
    <property type="protein sequence ID" value="POZ51683.1"/>
    <property type="molecule type" value="Genomic_DNA"/>
</dbReference>
<reference evidence="2 3" key="1">
    <citation type="submission" date="2017-11" db="EMBL/GenBank/DDBJ databases">
        <title>Draft Genome Sequence of Methylobacter psychrotolerans Sph1T, an Obligate Methanotroph from Low-Temperature Environments.</title>
        <authorList>
            <person name="Oshkin I.Y."/>
            <person name="Miroshnikov K."/>
            <person name="Belova S.E."/>
            <person name="Korzhenkov A."/>
            <person name="Toshchakov S.V."/>
            <person name="Dedysh S.N."/>
        </authorList>
    </citation>
    <scope>NUCLEOTIDE SEQUENCE [LARGE SCALE GENOMIC DNA]</scope>
    <source>
        <strain evidence="2 3">Sph1</strain>
    </source>
</reference>
<comment type="caution">
    <text evidence="2">The sequence shown here is derived from an EMBL/GenBank/DDBJ whole genome shotgun (WGS) entry which is preliminary data.</text>
</comment>
<sequence>MNQEIEVLRAYLPESVLYIMTLISVKSTLILVKQYGGSHIEIPNKAKSSHTLANLIGMNDLAALCHVYGGSYLDLPRCIRLMSLSRDIEILQDYNAGLSRPKMAIKHQLTERSIRKILMRLKNEEKQGRIDQIKAAITVLL</sequence>
<dbReference type="InterPro" id="IPR009057">
    <property type="entry name" value="Homeodomain-like_sf"/>
</dbReference>
<dbReference type="AlphaFoldDB" id="A0A2S5CLI8"/>
<dbReference type="Proteomes" id="UP000237423">
    <property type="component" value="Unassembled WGS sequence"/>
</dbReference>
<evidence type="ECO:0000313" key="2">
    <source>
        <dbReference type="EMBL" id="POZ51683.1"/>
    </source>
</evidence>
<protein>
    <recommendedName>
        <fullName evidence="1">Mor transcription activator domain-containing protein</fullName>
    </recommendedName>
</protein>
<feature type="domain" description="Mor transcription activator" evidence="1">
    <location>
        <begin position="50"/>
        <end position="127"/>
    </location>
</feature>